<evidence type="ECO:0000313" key="3">
    <source>
        <dbReference type="EMBL" id="KAG8434360.1"/>
    </source>
</evidence>
<evidence type="ECO:0000313" key="4">
    <source>
        <dbReference type="Proteomes" id="UP000812440"/>
    </source>
</evidence>
<reference evidence="3" key="1">
    <citation type="thesis" date="2020" institute="ProQuest LLC" country="789 East Eisenhower Parkway, Ann Arbor, MI, USA">
        <title>Comparative Genomics and Chromosome Evolution.</title>
        <authorList>
            <person name="Mudd A.B."/>
        </authorList>
    </citation>
    <scope>NUCLEOTIDE SEQUENCE</scope>
    <source>
        <strain evidence="3">Female2</strain>
        <tissue evidence="3">Blood</tissue>
    </source>
</reference>
<feature type="coiled-coil region" evidence="1">
    <location>
        <begin position="332"/>
        <end position="364"/>
    </location>
</feature>
<proteinExistence type="predicted"/>
<dbReference type="AlphaFoldDB" id="A0A8T2ITF5"/>
<evidence type="ECO:0000256" key="2">
    <source>
        <dbReference type="SAM" id="MobiDB-lite"/>
    </source>
</evidence>
<sequence length="427" mass="48366">MAQREDGVFVLQGRKAALSEKPHEFLSNTQKTTNSHNLTFQGPASTRRLGSRNEQVLHKHRLSSTVSQYSKENPSIVDLEDSLRKLKVQVNSLASSLNWDNEKATKSYNYSDGDKAQWPIHVNGTFSDTCSGGSIKASQDIDWFLKPEHSMESSISGNNSMYSVSPFTFGENCPVKLGAPHVIGVKSLLPPKIPVHSRPPGTSVVRGRSQSLERSHSFSPVAKKARCLRSRSQSPKPVWRPNSAKTNAYNQPAPRLRYSGKTSSSNRQSRSQLFRSGSLVARSFIPPRKPKSTWSPYSLSSSSISSPSAEEISERFMQTLTGGDARRSVFEASAYQQELARLRLEKLKVEEEFLIEIKRQQELERTRGPKPKWYEMKNSQFHYEAHKNNELLRNNKEHQTIFDYRQELSTASQKFQQNQKIAHLDLE</sequence>
<protein>
    <submittedName>
        <fullName evidence="3">Uncharacterized protein</fullName>
    </submittedName>
</protein>
<evidence type="ECO:0000256" key="1">
    <source>
        <dbReference type="SAM" id="Coils"/>
    </source>
</evidence>
<keyword evidence="1" id="KW-0175">Coiled coil</keyword>
<organism evidence="3 4">
    <name type="scientific">Hymenochirus boettgeri</name>
    <name type="common">Congo dwarf clawed frog</name>
    <dbReference type="NCBI Taxonomy" id="247094"/>
    <lineage>
        <taxon>Eukaryota</taxon>
        <taxon>Metazoa</taxon>
        <taxon>Chordata</taxon>
        <taxon>Craniata</taxon>
        <taxon>Vertebrata</taxon>
        <taxon>Euteleostomi</taxon>
        <taxon>Amphibia</taxon>
        <taxon>Batrachia</taxon>
        <taxon>Anura</taxon>
        <taxon>Pipoidea</taxon>
        <taxon>Pipidae</taxon>
        <taxon>Pipinae</taxon>
        <taxon>Hymenochirus</taxon>
    </lineage>
</organism>
<gene>
    <name evidence="3" type="ORF">GDO86_012658</name>
</gene>
<dbReference type="Proteomes" id="UP000812440">
    <property type="component" value="Chromosome 7"/>
</dbReference>
<feature type="region of interest" description="Disordered" evidence="2">
    <location>
        <begin position="194"/>
        <end position="272"/>
    </location>
</feature>
<keyword evidence="4" id="KW-1185">Reference proteome</keyword>
<accession>A0A8T2ITF5</accession>
<feature type="region of interest" description="Disordered" evidence="2">
    <location>
        <begin position="31"/>
        <end position="51"/>
    </location>
</feature>
<name>A0A8T2ITF5_9PIPI</name>
<comment type="caution">
    <text evidence="3">The sequence shown here is derived from an EMBL/GenBank/DDBJ whole genome shotgun (WGS) entry which is preliminary data.</text>
</comment>
<dbReference type="OrthoDB" id="2101380at2759"/>
<feature type="compositionally biased region" description="Polar residues" evidence="2">
    <location>
        <begin position="31"/>
        <end position="44"/>
    </location>
</feature>
<feature type="compositionally biased region" description="Polar residues" evidence="2">
    <location>
        <begin position="260"/>
        <end position="272"/>
    </location>
</feature>
<dbReference type="EMBL" id="JAACNH010000008">
    <property type="protein sequence ID" value="KAG8434360.1"/>
    <property type="molecule type" value="Genomic_DNA"/>
</dbReference>